<gene>
    <name evidence="2" type="ORF">ACFQY0_17195</name>
</gene>
<reference evidence="3" key="1">
    <citation type="journal article" date="2019" name="Int. J. Syst. Evol. Microbiol.">
        <title>The Global Catalogue of Microorganisms (GCM) 10K type strain sequencing project: providing services to taxonomists for standard genome sequencing and annotation.</title>
        <authorList>
            <consortium name="The Broad Institute Genomics Platform"/>
            <consortium name="The Broad Institute Genome Sequencing Center for Infectious Disease"/>
            <person name="Wu L."/>
            <person name="Ma J."/>
        </authorList>
    </citation>
    <scope>NUCLEOTIDE SEQUENCE [LARGE SCALE GENOMIC DNA]</scope>
    <source>
        <strain evidence="3">CGMCC 4.1467</strain>
    </source>
</reference>
<feature type="signal peptide" evidence="1">
    <location>
        <begin position="1"/>
        <end position="24"/>
    </location>
</feature>
<evidence type="ECO:0008006" key="4">
    <source>
        <dbReference type="Google" id="ProtNLM"/>
    </source>
</evidence>
<accession>A0ABW2LBQ3</accession>
<evidence type="ECO:0000256" key="1">
    <source>
        <dbReference type="SAM" id="SignalP"/>
    </source>
</evidence>
<comment type="caution">
    <text evidence="2">The sequence shown here is derived from an EMBL/GenBank/DDBJ whole genome shotgun (WGS) entry which is preliminary data.</text>
</comment>
<evidence type="ECO:0000313" key="3">
    <source>
        <dbReference type="Proteomes" id="UP001596472"/>
    </source>
</evidence>
<feature type="chain" id="PRO_5045614747" description="Lipoprotein" evidence="1">
    <location>
        <begin position="25"/>
        <end position="147"/>
    </location>
</feature>
<proteinExistence type="predicted"/>
<dbReference type="PROSITE" id="PS51257">
    <property type="entry name" value="PROKAR_LIPOPROTEIN"/>
    <property type="match status" value="1"/>
</dbReference>
<dbReference type="EMBL" id="JBHTBS010000011">
    <property type="protein sequence ID" value="MFC7338936.1"/>
    <property type="molecule type" value="Genomic_DNA"/>
</dbReference>
<evidence type="ECO:0000313" key="2">
    <source>
        <dbReference type="EMBL" id="MFC7338936.1"/>
    </source>
</evidence>
<dbReference type="RefSeq" id="WP_379714931.1">
    <property type="nucleotide sequence ID" value="NZ_JBHTBS010000011.1"/>
</dbReference>
<organism evidence="2 3">
    <name type="scientific">Haloferula chungangensis</name>
    <dbReference type="NCBI Taxonomy" id="1048331"/>
    <lineage>
        <taxon>Bacteria</taxon>
        <taxon>Pseudomonadati</taxon>
        <taxon>Verrucomicrobiota</taxon>
        <taxon>Verrucomicrobiia</taxon>
        <taxon>Verrucomicrobiales</taxon>
        <taxon>Verrucomicrobiaceae</taxon>
        <taxon>Haloferula</taxon>
    </lineage>
</organism>
<keyword evidence="1" id="KW-0732">Signal</keyword>
<keyword evidence="3" id="KW-1185">Reference proteome</keyword>
<dbReference type="Proteomes" id="UP001596472">
    <property type="component" value="Unassembled WGS sequence"/>
</dbReference>
<protein>
    <recommendedName>
        <fullName evidence="4">Lipoprotein</fullName>
    </recommendedName>
</protein>
<sequence length="147" mass="16793">MLLRSLAFLSLLLLASCVPTTPEARIEQSPEKFWKLSDKDQALVRQGQIRRGMSPDAVYYAWGKPSREFVGADENTSTLRWDYTGSTPVYSSNFYGGAYGGYYGRGYYGRRYPGYGYGVGQQVTYIPYEKASVWFRDNQVTKWESAR</sequence>
<name>A0ABW2LBQ3_9BACT</name>